<feature type="compositionally biased region" description="Polar residues" evidence="1">
    <location>
        <begin position="145"/>
        <end position="164"/>
    </location>
</feature>
<accession>A0A482XAW9</accession>
<gene>
    <name evidence="2" type="ORF">LSTR_LSTR001413</name>
</gene>
<evidence type="ECO:0000256" key="1">
    <source>
        <dbReference type="SAM" id="MobiDB-lite"/>
    </source>
</evidence>
<reference evidence="2 3" key="1">
    <citation type="journal article" date="2017" name="Gigascience">
        <title>Genome sequence of the small brown planthopper, Laodelphax striatellus.</title>
        <authorList>
            <person name="Zhu J."/>
            <person name="Jiang F."/>
            <person name="Wang X."/>
            <person name="Yang P."/>
            <person name="Bao Y."/>
            <person name="Zhao W."/>
            <person name="Wang W."/>
            <person name="Lu H."/>
            <person name="Wang Q."/>
            <person name="Cui N."/>
            <person name="Li J."/>
            <person name="Chen X."/>
            <person name="Luo L."/>
            <person name="Yu J."/>
            <person name="Kang L."/>
            <person name="Cui F."/>
        </authorList>
    </citation>
    <scope>NUCLEOTIDE SEQUENCE [LARGE SCALE GENOMIC DNA]</scope>
    <source>
        <strain evidence="2">Lst14</strain>
    </source>
</reference>
<feature type="compositionally biased region" description="Basic and acidic residues" evidence="1">
    <location>
        <begin position="399"/>
        <end position="425"/>
    </location>
</feature>
<feature type="compositionally biased region" description="Polar residues" evidence="1">
    <location>
        <begin position="351"/>
        <end position="361"/>
    </location>
</feature>
<feature type="region of interest" description="Disordered" evidence="1">
    <location>
        <begin position="441"/>
        <end position="490"/>
    </location>
</feature>
<feature type="region of interest" description="Disordered" evidence="1">
    <location>
        <begin position="60"/>
        <end position="260"/>
    </location>
</feature>
<organism evidence="2 3">
    <name type="scientific">Laodelphax striatellus</name>
    <name type="common">Small brown planthopper</name>
    <name type="synonym">Delphax striatella</name>
    <dbReference type="NCBI Taxonomy" id="195883"/>
    <lineage>
        <taxon>Eukaryota</taxon>
        <taxon>Metazoa</taxon>
        <taxon>Ecdysozoa</taxon>
        <taxon>Arthropoda</taxon>
        <taxon>Hexapoda</taxon>
        <taxon>Insecta</taxon>
        <taxon>Pterygota</taxon>
        <taxon>Neoptera</taxon>
        <taxon>Paraneoptera</taxon>
        <taxon>Hemiptera</taxon>
        <taxon>Auchenorrhyncha</taxon>
        <taxon>Fulgoroidea</taxon>
        <taxon>Delphacidae</taxon>
        <taxon>Criomorphinae</taxon>
        <taxon>Laodelphax</taxon>
    </lineage>
</organism>
<dbReference type="AlphaFoldDB" id="A0A482XAW9"/>
<sequence length="648" mass="72808">MENSKENDRKLVIGEEQLEKLEEGSVVSKKSDTIASSNAWLENITERLYLSSKRVSELSNKIAATRRSSRLSVDSDDSITLSQKMSEMETPSKSKQSITERFKNMDAKSSKQGRDRQLGSGLKTPRSANVASDSKSRLRRVGSPSVLSDKSSFTYRSDDYSTFSRGRKARSADKERRNSFSNIKVGPAMTRQLLEQERTSFSRGSRSNLSASRSNSDNKMKDFSTRSGSKLVRKSKTALQNTSTERLNKSGTRSRSNCSVSDARFVPERRSFTKRASLTELINLYYSTPTRRSTTAGLYNYRMSISKKDSNNSWGGKVVKDPWKESIIAMSRVAKTPQSSDKNEDKDVAETPTSATRSLVSLQGKPEDSKSVDESMNNNDMLNESASKTPEIKSIMKTCNEDKGENKNLRKEDVEEEKKKSEKGSRRLSLIGAETLIVPSDVQEEQEKKRKKSTRRKSSLPKSVKRKSGDKGVANDNNKKEMDVRRKSKEQAAVVKDMRLEDIDMSAFEIKRETSELAGLNIIKNNDDIPTKVTKEPKIVTQIPKTHDRCKSSDDLNSKLTDVNRKLRNNNNIQTIKVYRQEKNNNDKNLLAFNEISLVEAHNGVGKSGRTSVDKCKTNKKNKILSAIHGDRLLKRKGGKLVGKSTID</sequence>
<feature type="compositionally biased region" description="Polar residues" evidence="1">
    <location>
        <begin position="374"/>
        <end position="388"/>
    </location>
</feature>
<evidence type="ECO:0000313" key="3">
    <source>
        <dbReference type="Proteomes" id="UP000291343"/>
    </source>
</evidence>
<name>A0A482XAW9_LAOST</name>
<feature type="compositionally biased region" description="Basic residues" evidence="1">
    <location>
        <begin position="449"/>
        <end position="468"/>
    </location>
</feature>
<feature type="region of interest" description="Disordered" evidence="1">
    <location>
        <begin position="332"/>
        <end position="427"/>
    </location>
</feature>
<keyword evidence="3" id="KW-1185">Reference proteome</keyword>
<feature type="compositionally biased region" description="Basic and acidic residues" evidence="1">
    <location>
        <begin position="86"/>
        <end position="117"/>
    </location>
</feature>
<proteinExistence type="predicted"/>
<dbReference type="EMBL" id="QKKF02014716">
    <property type="protein sequence ID" value="RZF42618.1"/>
    <property type="molecule type" value="Genomic_DNA"/>
</dbReference>
<protein>
    <submittedName>
        <fullName evidence="2">Uncharacterized protein</fullName>
    </submittedName>
</protein>
<comment type="caution">
    <text evidence="2">The sequence shown here is derived from an EMBL/GenBank/DDBJ whole genome shotgun (WGS) entry which is preliminary data.</text>
</comment>
<dbReference type="OrthoDB" id="10534247at2759"/>
<feature type="compositionally biased region" description="Low complexity" evidence="1">
    <location>
        <begin position="201"/>
        <end position="215"/>
    </location>
</feature>
<dbReference type="InParanoid" id="A0A482XAW9"/>
<feature type="compositionally biased region" description="Polar residues" evidence="1">
    <location>
        <begin position="237"/>
        <end position="260"/>
    </location>
</feature>
<evidence type="ECO:0000313" key="2">
    <source>
        <dbReference type="EMBL" id="RZF42618.1"/>
    </source>
</evidence>
<dbReference type="Proteomes" id="UP000291343">
    <property type="component" value="Unassembled WGS sequence"/>
</dbReference>